<feature type="domain" description="PilZ" evidence="1">
    <location>
        <begin position="146"/>
        <end position="228"/>
    </location>
</feature>
<evidence type="ECO:0000259" key="1">
    <source>
        <dbReference type="Pfam" id="PF07238"/>
    </source>
</evidence>
<feature type="domain" description="PilZ" evidence="1">
    <location>
        <begin position="488"/>
        <end position="604"/>
    </location>
</feature>
<dbReference type="InterPro" id="IPR009875">
    <property type="entry name" value="PilZ_domain"/>
</dbReference>
<comment type="caution">
    <text evidence="2">The sequence shown here is derived from an EMBL/GenBank/DDBJ whole genome shotgun (WGS) entry which is preliminary data.</text>
</comment>
<gene>
    <name evidence="2" type="ORF">OS133_04440</name>
    <name evidence="3" type="ORF">OS134_08400</name>
</gene>
<evidence type="ECO:0000313" key="2">
    <source>
        <dbReference type="EMBL" id="MDR8522930.1"/>
    </source>
</evidence>
<sequence length="815" mass="93418">MTLDLHKALVEQLKPLLMEPNFQELFDQLTADETNSTRFLLKMELTRIASICTRNIDLRNKTELECEEFQYAGQRHYLDQPAKECFIEALALYRDEYTLGVYEQVINSHKQRILKQRKSNQLNSINVSESSPFVAKGVVLGSYFARSEERMNYSMRISVTQGQHTLSGITVDLSVGGARVRLPVKHHLRTSQPIRMKLIELSDEYYHKDLQQGVDYQIVDVEQNQEFSWLRLKRISGSEALSEMLSNLIKGYKYRYKVNVNDVLVSTKGLGFERYYLPHLPHMPLFIEQVANAYGEPQYQVSHKLLSRDNQGICQYFKDEDDISQLSEFLTPARIKLILESDDNSDHCQLFSFVFTAQGGKYFYTASLAELKAKNLLALFLSFAAAKPSFRIFRVTKHEIDHKQSYKACVLPGDESRYSPKIEAQLAKFSHVLQLMDTTGAAADEHYQIWEQVLKTSEHIANANELKAFGQTKVLQHAITLISMQFNERRNESRFAFKTAVLLNQGKINAIAATDDISSRGMKLTLTEPVEFNQDEPIAISFPKLQTLAGKTSLEMLPYRLLHTRKNGVTLHLVAQVGHTPHMGVEFLNRLIKQNREKLQQLTEGHNEFNELADGMKNIAVRKLASVPYFLERTAKSAFISTLGIGTEQNHIANLFASKRHDTLAYDLSPLLFEDKLKRDFIAPIRAMKPQDPLQCFEVFVQLSRGSQGKMKLRCITATELPERKQQLNFINQSQELGEFIALRVYRGATGKPDLNYIQRERDYLTKHASHKTKKLEEQLWNIIGVGEFLDITAEVLLRFPEQHHLLNNASTAVE</sequence>
<evidence type="ECO:0000313" key="5">
    <source>
        <dbReference type="Proteomes" id="UP001271263"/>
    </source>
</evidence>
<reference evidence="3 5" key="1">
    <citation type="journal article" date="2022" name="bioRxiv">
        <title>Prophages regulate Shewanella fidelis 3313 motility and biofilm formation: implications for gut colonization dynamics in Ciona robusta.</title>
        <authorList>
            <person name="Natarajan O."/>
            <person name="Gibboney S.L."/>
            <person name="Young M.N."/>
            <person name="Lim S.J."/>
            <person name="Pluta N."/>
            <person name="Atkinson C.G."/>
            <person name="Leigh B.A."/>
            <person name="Liberti A."/>
            <person name="Kees E.D."/>
            <person name="Breitbart M."/>
            <person name="Gralnick J.A."/>
            <person name="Dishaw L.J."/>
        </authorList>
    </citation>
    <scope>NUCLEOTIDE SEQUENCE [LARGE SCALE GENOMIC DNA]</scope>
    <source>
        <strain evidence="3 5">JG4066</strain>
    </source>
</reference>
<name>A0AAW8NKS9_9GAMM</name>
<proteinExistence type="predicted"/>
<dbReference type="Pfam" id="PF07238">
    <property type="entry name" value="PilZ"/>
    <property type="match status" value="2"/>
</dbReference>
<keyword evidence="5" id="KW-1185">Reference proteome</keyword>
<dbReference type="Gene3D" id="2.40.10.220">
    <property type="entry name" value="predicted glycosyltransferase like domains"/>
    <property type="match status" value="2"/>
</dbReference>
<evidence type="ECO:0000313" key="3">
    <source>
        <dbReference type="EMBL" id="MDW4824071.1"/>
    </source>
</evidence>
<dbReference type="EMBL" id="JAPMLE010000001">
    <property type="protein sequence ID" value="MDR8522930.1"/>
    <property type="molecule type" value="Genomic_DNA"/>
</dbReference>
<accession>A0AAW8NKS9</accession>
<dbReference type="EMBL" id="JAPMLD010000003">
    <property type="protein sequence ID" value="MDW4824071.1"/>
    <property type="molecule type" value="Genomic_DNA"/>
</dbReference>
<protein>
    <submittedName>
        <fullName evidence="2">PilZ domain-containing protein</fullName>
    </submittedName>
</protein>
<evidence type="ECO:0000313" key="4">
    <source>
        <dbReference type="Proteomes" id="UP001259340"/>
    </source>
</evidence>
<dbReference type="Proteomes" id="UP001259340">
    <property type="component" value="Unassembled WGS sequence"/>
</dbReference>
<dbReference type="AlphaFoldDB" id="A0AAW8NKS9"/>
<dbReference type="SUPFAM" id="SSF141371">
    <property type="entry name" value="PilZ domain-like"/>
    <property type="match status" value="2"/>
</dbReference>
<dbReference type="Proteomes" id="UP001271263">
    <property type="component" value="Unassembled WGS sequence"/>
</dbReference>
<dbReference type="GO" id="GO:0035438">
    <property type="term" value="F:cyclic-di-GMP binding"/>
    <property type="evidence" value="ECO:0007669"/>
    <property type="project" value="InterPro"/>
</dbReference>
<dbReference type="RefSeq" id="WP_310654107.1">
    <property type="nucleotide sequence ID" value="NZ_JAPMLA010000003.1"/>
</dbReference>
<organism evidence="2 4">
    <name type="scientific">Shewanella fidelis</name>
    <dbReference type="NCBI Taxonomy" id="173509"/>
    <lineage>
        <taxon>Bacteria</taxon>
        <taxon>Pseudomonadati</taxon>
        <taxon>Pseudomonadota</taxon>
        <taxon>Gammaproteobacteria</taxon>
        <taxon>Alteromonadales</taxon>
        <taxon>Shewanellaceae</taxon>
        <taxon>Shewanella</taxon>
    </lineage>
</organism>
<reference evidence="2" key="2">
    <citation type="submission" date="2022-11" db="EMBL/GenBank/DDBJ databases">
        <title>Prophages regulate Shewanella fidelis motility and biofilm formation: implications for gut colonization dynamics in Ciona robusta.</title>
        <authorList>
            <person name="Natarajan O."/>
            <person name="Gibboney S.L."/>
            <person name="Young M.N."/>
            <person name="Lim S.J."/>
            <person name="Pluta N."/>
            <person name="Atkinson C.G.F."/>
            <person name="Leigh B.A."/>
            <person name="Liberti A."/>
            <person name="Kees E."/>
            <person name="Breitbart M."/>
            <person name="Gralnick J."/>
            <person name="Dishaw L.J."/>
        </authorList>
    </citation>
    <scope>NUCLEOTIDE SEQUENCE</scope>
    <source>
        <strain evidence="2">3313</strain>
    </source>
</reference>